<name>A0A1X1YDM5_9MYCO</name>
<comment type="caution">
    <text evidence="2">The sequence shown here is derived from an EMBL/GenBank/DDBJ whole genome shotgun (WGS) entry which is preliminary data.</text>
</comment>
<evidence type="ECO:0000313" key="2">
    <source>
        <dbReference type="EMBL" id="ORW09179.1"/>
    </source>
</evidence>
<gene>
    <name evidence="2" type="ORF">AWC16_17540</name>
</gene>
<keyword evidence="3" id="KW-1185">Reference proteome</keyword>
<feature type="chain" id="PRO_5012552566" description="DUF3298 domain-containing protein" evidence="1">
    <location>
        <begin position="28"/>
        <end position="231"/>
    </location>
</feature>
<sequence>MFSPRRTATVLVLLLLSSTVVTGVARAEPAPAAISGTSPDGLGTWSVQYQRLHPGQAQAAEVINDQIDAAAMREVTQATWDGSTRRPWTFDATGTINVRAATVSEVFRGTYNTAEPHMPMHTVGSIVCDAASGVIITWDNLFHDKTAGLQRLGDQLEATLAAQASPTQVRDWKRAGKFAPVDINFKSWIPTREGVQLHFPELQFGPGHTVVAVPWAAVREQIVPEFLSITE</sequence>
<dbReference type="Proteomes" id="UP000193866">
    <property type="component" value="Unassembled WGS sequence"/>
</dbReference>
<organism evidence="2 3">
    <name type="scientific">Mycolicibacter longobardus</name>
    <dbReference type="NCBI Taxonomy" id="1108812"/>
    <lineage>
        <taxon>Bacteria</taxon>
        <taxon>Bacillati</taxon>
        <taxon>Actinomycetota</taxon>
        <taxon>Actinomycetes</taxon>
        <taxon>Mycobacteriales</taxon>
        <taxon>Mycobacteriaceae</taxon>
        <taxon>Mycolicibacter</taxon>
    </lineage>
</organism>
<evidence type="ECO:0000313" key="3">
    <source>
        <dbReference type="Proteomes" id="UP000193866"/>
    </source>
</evidence>
<evidence type="ECO:0000256" key="1">
    <source>
        <dbReference type="SAM" id="SignalP"/>
    </source>
</evidence>
<accession>A0A1X1YDM5</accession>
<protein>
    <recommendedName>
        <fullName evidence="4">DUF3298 domain-containing protein</fullName>
    </recommendedName>
</protein>
<dbReference type="AlphaFoldDB" id="A0A1X1YDM5"/>
<feature type="signal peptide" evidence="1">
    <location>
        <begin position="1"/>
        <end position="27"/>
    </location>
</feature>
<keyword evidence="1" id="KW-0732">Signal</keyword>
<proteinExistence type="predicted"/>
<reference evidence="2 3" key="1">
    <citation type="submission" date="2016-01" db="EMBL/GenBank/DDBJ databases">
        <title>The new phylogeny of the genus Mycobacterium.</title>
        <authorList>
            <person name="Tarcisio F."/>
            <person name="Conor M."/>
            <person name="Antonella G."/>
            <person name="Elisabetta G."/>
            <person name="Giulia F.S."/>
            <person name="Sara T."/>
            <person name="Anna F."/>
            <person name="Clotilde B."/>
            <person name="Roberto B."/>
            <person name="Veronica D.S."/>
            <person name="Fabio R."/>
            <person name="Monica P."/>
            <person name="Olivier J."/>
            <person name="Enrico T."/>
            <person name="Nicola S."/>
        </authorList>
    </citation>
    <scope>NUCLEOTIDE SEQUENCE [LARGE SCALE GENOMIC DNA]</scope>
    <source>
        <strain evidence="2 3">DSM 45394</strain>
    </source>
</reference>
<evidence type="ECO:0008006" key="4">
    <source>
        <dbReference type="Google" id="ProtNLM"/>
    </source>
</evidence>
<dbReference type="EMBL" id="LQPG01000030">
    <property type="protein sequence ID" value="ORW09179.1"/>
    <property type="molecule type" value="Genomic_DNA"/>
</dbReference>
<dbReference type="STRING" id="1108812.AWC16_17540"/>